<evidence type="ECO:0000313" key="1">
    <source>
        <dbReference type="EMBL" id="QHT94653.1"/>
    </source>
</evidence>
<proteinExistence type="predicted"/>
<protein>
    <submittedName>
        <fullName evidence="1">Uncharacterized protein</fullName>
    </submittedName>
</protein>
<sequence>MADLSEHERLNLQKMINESECDDNTEHIRNVKHSVRIRDEIRKLDTFKKANRSLQVKDFDTFLQKASDVTTFLYTNYTDIFNRIIKDELDLEIMTKLLIVLKMIEDNKVDQHEGSVMVGKVLKELYVDSALRRGENIDKEHAVQTIDIGDDTNDISWKEYKKLHLTK</sequence>
<name>A0A6C0ISZ7_9ZZZZ</name>
<dbReference type="AlphaFoldDB" id="A0A6C0ISZ7"/>
<dbReference type="EMBL" id="MN740228">
    <property type="protein sequence ID" value="QHT94653.1"/>
    <property type="molecule type" value="Genomic_DNA"/>
</dbReference>
<accession>A0A6C0ISZ7</accession>
<organism evidence="1">
    <name type="scientific">viral metagenome</name>
    <dbReference type="NCBI Taxonomy" id="1070528"/>
    <lineage>
        <taxon>unclassified sequences</taxon>
        <taxon>metagenomes</taxon>
        <taxon>organismal metagenomes</taxon>
    </lineage>
</organism>
<reference evidence="1" key="1">
    <citation type="journal article" date="2020" name="Nature">
        <title>Giant virus diversity and host interactions through global metagenomics.</title>
        <authorList>
            <person name="Schulz F."/>
            <person name="Roux S."/>
            <person name="Paez-Espino D."/>
            <person name="Jungbluth S."/>
            <person name="Walsh D.A."/>
            <person name="Denef V.J."/>
            <person name="McMahon K.D."/>
            <person name="Konstantinidis K.T."/>
            <person name="Eloe-Fadrosh E.A."/>
            <person name="Kyrpides N.C."/>
            <person name="Woyke T."/>
        </authorList>
    </citation>
    <scope>NUCLEOTIDE SEQUENCE</scope>
    <source>
        <strain evidence="1">GVMAG-M-3300024261-26</strain>
    </source>
</reference>